<gene>
    <name evidence="6" type="ORF">C0Z10_11885</name>
</gene>
<dbReference type="Gene3D" id="2.20.25.650">
    <property type="entry name" value="Tachylectin-2-like"/>
    <property type="match status" value="1"/>
</dbReference>
<reference evidence="7" key="1">
    <citation type="submission" date="2017-12" db="EMBL/GenBank/DDBJ databases">
        <title>Whole genome sequencing of Acidipropionibacterium jensenii strains JS279 and JS280.</title>
        <authorList>
            <person name="Deptula P."/>
            <person name="Laine P."/>
            <person name="Smolander O.-P."/>
            <person name="Paulin L."/>
            <person name="Auvinen P."/>
            <person name="Varmanen P."/>
        </authorList>
    </citation>
    <scope>NUCLEOTIDE SEQUENCE [LARGE SCALE GENOMIC DNA]</scope>
    <source>
        <strain evidence="7">JS280</strain>
    </source>
</reference>
<dbReference type="KEGG" id="aji:C0Z10_11885"/>
<keyword evidence="1" id="KW-0433">Leucine-rich repeat</keyword>
<evidence type="ECO:0000313" key="6">
    <source>
        <dbReference type="EMBL" id="AZZ40331.1"/>
    </source>
</evidence>
<evidence type="ECO:0000256" key="4">
    <source>
        <dbReference type="SAM" id="MobiDB-lite"/>
    </source>
</evidence>
<dbReference type="Pfam" id="PF01833">
    <property type="entry name" value="TIG"/>
    <property type="match status" value="1"/>
</dbReference>
<evidence type="ECO:0000259" key="5">
    <source>
        <dbReference type="Pfam" id="PF01833"/>
    </source>
</evidence>
<dbReference type="Proteomes" id="UP000285875">
    <property type="component" value="Chromosome"/>
</dbReference>
<evidence type="ECO:0000256" key="1">
    <source>
        <dbReference type="ARBA" id="ARBA00022614"/>
    </source>
</evidence>
<evidence type="ECO:0000256" key="3">
    <source>
        <dbReference type="ARBA" id="ARBA00022737"/>
    </source>
</evidence>
<dbReference type="InterPro" id="IPR050836">
    <property type="entry name" value="SDS22/Internalin_LRR"/>
</dbReference>
<dbReference type="SUPFAM" id="SSF52058">
    <property type="entry name" value="L domain-like"/>
    <property type="match status" value="1"/>
</dbReference>
<dbReference type="EMBL" id="CP025570">
    <property type="protein sequence ID" value="AZZ40331.1"/>
    <property type="molecule type" value="Genomic_DNA"/>
</dbReference>
<dbReference type="GO" id="GO:0005975">
    <property type="term" value="P:carbohydrate metabolic process"/>
    <property type="evidence" value="ECO:0007669"/>
    <property type="project" value="UniProtKB-ARBA"/>
</dbReference>
<dbReference type="PANTHER" id="PTHR46652:SF3">
    <property type="entry name" value="LEUCINE-RICH REPEAT-CONTAINING PROTEIN 9"/>
    <property type="match status" value="1"/>
</dbReference>
<dbReference type="Gene3D" id="2.60.40.10">
    <property type="entry name" value="Immunoglobulins"/>
    <property type="match status" value="1"/>
</dbReference>
<dbReference type="InterPro" id="IPR001611">
    <property type="entry name" value="Leu-rich_rpt"/>
</dbReference>
<proteinExistence type="predicted"/>
<evidence type="ECO:0000313" key="7">
    <source>
        <dbReference type="Proteomes" id="UP000285875"/>
    </source>
</evidence>
<protein>
    <recommendedName>
        <fullName evidence="5">IPT/TIG domain-containing protein</fullName>
    </recommendedName>
</protein>
<feature type="region of interest" description="Disordered" evidence="4">
    <location>
        <begin position="16"/>
        <end position="37"/>
    </location>
</feature>
<dbReference type="SUPFAM" id="SSF69318">
    <property type="entry name" value="Integrin alpha N-terminal domain"/>
    <property type="match status" value="1"/>
</dbReference>
<dbReference type="SUPFAM" id="SSF81296">
    <property type="entry name" value="E set domains"/>
    <property type="match status" value="1"/>
</dbReference>
<sequence length="780" mass="82046">MATTMHGSTTVAWPAAGFVSTPSHTSENPRESRPPVLKHPVTSFLSGLSGLALASAWLVSGPVAPAHAEDAPPVVTTVSERATSTTGGDVVTLTGSGFTDDATVNVGGRQATVQSASSDRLVIALPAAQPGVAGIQVETASGSSEMDSSTAISYLDPISAPRPASRVMPRRMVQPQAATTLFVDPNLALCVNDTLGLAPTAVPTSRQLNGLTGLFCTGRGISRLEGIAQLPSLRVVDLGDNAISDPGPLSSLTKLTDLGLQDNAVSDLTPLSQLTGLTRLDLWNNPVASVDPLRGMRRLARLTIDSTRVSSLQPLSSLTSLTTLGANYTRVSDLTPLRGMTRLQDLQLWHTGVSNISPLSSLTSLVHLDVSATGVSSLAPVSRLTRLETLSAEDCVIADATPLARLTRLYSLSLNGNRISNVAPLAGLTRLQWLFLQRNRIADLSSLRRLTPNSIEAQGQQAATPVSTGKAISFRMSDRHGANLTVTGPNARYSGGRITYTRASTTVLSFRSSDGQFSGTVLTTCTYNVKPVRGDVTGDGIADIYGVTGDSVLRAFRGSPRSGLYPLAQPWPDAGTVTSLTQIPDVNGDRRSDLLTRERDGRLLMRTGLGNGYLGSARQVGSRWNSMDLITSGGHLAGGSASMLLARQISNGTLVRYTLTSSGLTGTKVIGHGWGTMRAIAGISDWNGDRRDDILAVRRDGTLWLYTSSAAGTPNRGVQVGRGWTGFTAMFSPGDLSGDGRADLVGVRRDGTVIAYTTGRTGFSAGRQIGRGFQDYRLLG</sequence>
<dbReference type="InterPro" id="IPR013783">
    <property type="entry name" value="Ig-like_fold"/>
</dbReference>
<dbReference type="InterPro" id="IPR002909">
    <property type="entry name" value="IPT_dom"/>
</dbReference>
<name>A0A3Q9UJM7_9ACTN</name>
<evidence type="ECO:0000256" key="2">
    <source>
        <dbReference type="ARBA" id="ARBA00022729"/>
    </source>
</evidence>
<dbReference type="InterPro" id="IPR013517">
    <property type="entry name" value="FG-GAP"/>
</dbReference>
<keyword evidence="2" id="KW-0732">Signal</keyword>
<dbReference type="AlphaFoldDB" id="A0A3Q9UJM7"/>
<dbReference type="InterPro" id="IPR014756">
    <property type="entry name" value="Ig_E-set"/>
</dbReference>
<dbReference type="InterPro" id="IPR032675">
    <property type="entry name" value="LRR_dom_sf"/>
</dbReference>
<feature type="domain" description="IPT/TIG" evidence="5">
    <location>
        <begin position="73"/>
        <end position="144"/>
    </location>
</feature>
<dbReference type="Pfam" id="PF13517">
    <property type="entry name" value="FG-GAP_3"/>
    <property type="match status" value="1"/>
</dbReference>
<dbReference type="SMART" id="SM00365">
    <property type="entry name" value="LRR_SD22"/>
    <property type="match status" value="4"/>
</dbReference>
<dbReference type="InterPro" id="IPR028994">
    <property type="entry name" value="Integrin_alpha_N"/>
</dbReference>
<keyword evidence="3" id="KW-0677">Repeat</keyword>
<dbReference type="PROSITE" id="PS51450">
    <property type="entry name" value="LRR"/>
    <property type="match status" value="4"/>
</dbReference>
<organism evidence="6 7">
    <name type="scientific">Acidipropionibacterium jensenii</name>
    <dbReference type="NCBI Taxonomy" id="1749"/>
    <lineage>
        <taxon>Bacteria</taxon>
        <taxon>Bacillati</taxon>
        <taxon>Actinomycetota</taxon>
        <taxon>Actinomycetes</taxon>
        <taxon>Propionibacteriales</taxon>
        <taxon>Propionibacteriaceae</taxon>
        <taxon>Acidipropionibacterium</taxon>
    </lineage>
</organism>
<dbReference type="Gene3D" id="3.80.10.10">
    <property type="entry name" value="Ribonuclease Inhibitor"/>
    <property type="match status" value="1"/>
</dbReference>
<accession>A0A3Q9UJM7</accession>
<dbReference type="PANTHER" id="PTHR46652">
    <property type="entry name" value="LEUCINE-RICH REPEAT AND IQ DOMAIN-CONTAINING PROTEIN 1-RELATED"/>
    <property type="match status" value="1"/>
</dbReference>